<dbReference type="Gene3D" id="1.20.1090.10">
    <property type="entry name" value="Dehydroquinate synthase-like - alpha domain"/>
    <property type="match status" value="1"/>
</dbReference>
<dbReference type="PANTHER" id="PTHR11496">
    <property type="entry name" value="ALCOHOL DEHYDROGENASE"/>
    <property type="match status" value="1"/>
</dbReference>
<keyword evidence="3" id="KW-0560">Oxidoreductase</keyword>
<protein>
    <submittedName>
        <fullName evidence="8">Alcohol dehydrogenase, class IV</fullName>
    </submittedName>
</protein>
<dbReference type="PANTHER" id="PTHR11496:SF102">
    <property type="entry name" value="ALCOHOL DEHYDROGENASE 4"/>
    <property type="match status" value="1"/>
</dbReference>
<evidence type="ECO:0000256" key="2">
    <source>
        <dbReference type="ARBA" id="ARBA00007358"/>
    </source>
</evidence>
<dbReference type="Proteomes" id="UP000199093">
    <property type="component" value="Unassembled WGS sequence"/>
</dbReference>
<evidence type="ECO:0000313" key="8">
    <source>
        <dbReference type="EMBL" id="SDJ08688.1"/>
    </source>
</evidence>
<feature type="domain" description="Alcohol dehydrogenase iron-type/glycerol dehydrogenase GldA" evidence="6">
    <location>
        <begin position="8"/>
        <end position="174"/>
    </location>
</feature>
<evidence type="ECO:0000256" key="1">
    <source>
        <dbReference type="ARBA" id="ARBA00001962"/>
    </source>
</evidence>
<sequence length="372" mass="38177">MATITYLTQIEFGAGSLARVASCLDTLGGRRPLIVTDRGIVAAGLLDRLQAELPAGLPVFDGTPGNPTEEAAQEAATLYRREGCDSLIAMGGGSPIDLAKAVGLLVTHKGALASYAAIDGGVARIGEIVPVIAIPTTAGTGSEVGRAALLTLQDGRKVGLISPHLIPKLAICDPDLTHGLPAGLTAATGIDAISHCVETFLSPRDNPVADAIALDGLQRAVTHIERAVLAPQDAEARSGMMMASLQGGLCFQKGLGAIHALSHPLGAYKQINPHHGTLNGILLAPVLRRNAAACEAKYAAISARLGIADGDVPAFFAALVARLNLPKTLGEVGFDGSQWQDVVQAALKDHSAATNPVPFDGADYLAILEDAA</sequence>
<feature type="domain" description="Fe-containing alcohol dehydrogenase-like C-terminal" evidence="7">
    <location>
        <begin position="185"/>
        <end position="371"/>
    </location>
</feature>
<dbReference type="RefSeq" id="WP_089849632.1">
    <property type="nucleotide sequence ID" value="NZ_FNEJ01000017.1"/>
</dbReference>
<comment type="cofactor">
    <cofactor evidence="1">
        <name>Fe cation</name>
        <dbReference type="ChEBI" id="CHEBI:24875"/>
    </cofactor>
</comment>
<dbReference type="CDD" id="cd14861">
    <property type="entry name" value="Fe-ADH-like"/>
    <property type="match status" value="1"/>
</dbReference>
<dbReference type="Pfam" id="PF00465">
    <property type="entry name" value="Fe-ADH"/>
    <property type="match status" value="1"/>
</dbReference>
<dbReference type="Pfam" id="PF25137">
    <property type="entry name" value="ADH_Fe_C"/>
    <property type="match status" value="1"/>
</dbReference>
<gene>
    <name evidence="8" type="ORF">SAMN04487993_101787</name>
</gene>
<dbReference type="OrthoDB" id="9815791at2"/>
<evidence type="ECO:0000259" key="7">
    <source>
        <dbReference type="Pfam" id="PF25137"/>
    </source>
</evidence>
<dbReference type="AlphaFoldDB" id="A0A1G8QVH9"/>
<name>A0A1G8QVH9_9RHOB</name>
<dbReference type="SUPFAM" id="SSF56796">
    <property type="entry name" value="Dehydroquinate synthase-like"/>
    <property type="match status" value="1"/>
</dbReference>
<dbReference type="Gene3D" id="3.40.50.1970">
    <property type="match status" value="1"/>
</dbReference>
<evidence type="ECO:0000259" key="6">
    <source>
        <dbReference type="Pfam" id="PF00465"/>
    </source>
</evidence>
<dbReference type="EMBL" id="FNEJ01000017">
    <property type="protein sequence ID" value="SDJ08688.1"/>
    <property type="molecule type" value="Genomic_DNA"/>
</dbReference>
<dbReference type="InterPro" id="IPR056798">
    <property type="entry name" value="ADH_Fe_C"/>
</dbReference>
<evidence type="ECO:0000256" key="4">
    <source>
        <dbReference type="ARBA" id="ARBA00023027"/>
    </source>
</evidence>
<evidence type="ECO:0000313" key="9">
    <source>
        <dbReference type="Proteomes" id="UP000199093"/>
    </source>
</evidence>
<keyword evidence="9" id="KW-1185">Reference proteome</keyword>
<comment type="catalytic activity">
    <reaction evidence="5">
        <text>a primary alcohol + NAD(+) = an aldehyde + NADH + H(+)</text>
        <dbReference type="Rhea" id="RHEA:10736"/>
        <dbReference type="ChEBI" id="CHEBI:15378"/>
        <dbReference type="ChEBI" id="CHEBI:15734"/>
        <dbReference type="ChEBI" id="CHEBI:17478"/>
        <dbReference type="ChEBI" id="CHEBI:57540"/>
        <dbReference type="ChEBI" id="CHEBI:57945"/>
        <dbReference type="EC" id="1.1.1.1"/>
    </reaction>
</comment>
<dbReference type="InterPro" id="IPR039697">
    <property type="entry name" value="Alcohol_dehydrogenase_Fe"/>
</dbReference>
<organism evidence="8 9">
    <name type="scientific">Salipiger marinus</name>
    <dbReference type="NCBI Taxonomy" id="555512"/>
    <lineage>
        <taxon>Bacteria</taxon>
        <taxon>Pseudomonadati</taxon>
        <taxon>Pseudomonadota</taxon>
        <taxon>Alphaproteobacteria</taxon>
        <taxon>Rhodobacterales</taxon>
        <taxon>Roseobacteraceae</taxon>
        <taxon>Salipiger</taxon>
    </lineage>
</organism>
<dbReference type="STRING" id="555512.SAMN04487993_101787"/>
<dbReference type="GO" id="GO:0046872">
    <property type="term" value="F:metal ion binding"/>
    <property type="evidence" value="ECO:0007669"/>
    <property type="project" value="InterPro"/>
</dbReference>
<reference evidence="8 9" key="1">
    <citation type="submission" date="2016-10" db="EMBL/GenBank/DDBJ databases">
        <authorList>
            <person name="de Groot N.N."/>
        </authorList>
    </citation>
    <scope>NUCLEOTIDE SEQUENCE [LARGE SCALE GENOMIC DNA]</scope>
    <source>
        <strain evidence="8 9">DSM 26424</strain>
    </source>
</reference>
<evidence type="ECO:0000256" key="3">
    <source>
        <dbReference type="ARBA" id="ARBA00023002"/>
    </source>
</evidence>
<accession>A0A1G8QVH9</accession>
<dbReference type="PROSITE" id="PS00913">
    <property type="entry name" value="ADH_IRON_1"/>
    <property type="match status" value="1"/>
</dbReference>
<keyword evidence="4" id="KW-0520">NAD</keyword>
<dbReference type="GO" id="GO:0004022">
    <property type="term" value="F:alcohol dehydrogenase (NAD+) activity"/>
    <property type="evidence" value="ECO:0007669"/>
    <property type="project" value="UniProtKB-EC"/>
</dbReference>
<dbReference type="InterPro" id="IPR001670">
    <property type="entry name" value="ADH_Fe/GldA"/>
</dbReference>
<proteinExistence type="inferred from homology"/>
<dbReference type="FunFam" id="3.40.50.1970:FF:000003">
    <property type="entry name" value="Alcohol dehydrogenase, iron-containing"/>
    <property type="match status" value="1"/>
</dbReference>
<comment type="similarity">
    <text evidence="2">Belongs to the iron-containing alcohol dehydrogenase family.</text>
</comment>
<dbReference type="InterPro" id="IPR018211">
    <property type="entry name" value="ADH_Fe_CS"/>
</dbReference>
<evidence type="ECO:0000256" key="5">
    <source>
        <dbReference type="ARBA" id="ARBA00049243"/>
    </source>
</evidence>